<keyword evidence="2" id="KW-1133">Transmembrane helix</keyword>
<feature type="transmembrane region" description="Helical" evidence="2">
    <location>
        <begin position="200"/>
        <end position="217"/>
    </location>
</feature>
<organism evidence="3 4">
    <name type="scientific">Actinomadura napierensis</name>
    <dbReference type="NCBI Taxonomy" id="267854"/>
    <lineage>
        <taxon>Bacteria</taxon>
        <taxon>Bacillati</taxon>
        <taxon>Actinomycetota</taxon>
        <taxon>Actinomycetes</taxon>
        <taxon>Streptosporangiales</taxon>
        <taxon>Thermomonosporaceae</taxon>
        <taxon>Actinomadura</taxon>
    </lineage>
</organism>
<dbReference type="EMBL" id="BAAAMR010000087">
    <property type="protein sequence ID" value="GAA2159780.1"/>
    <property type="molecule type" value="Genomic_DNA"/>
</dbReference>
<feature type="transmembrane region" description="Helical" evidence="2">
    <location>
        <begin position="169"/>
        <end position="188"/>
    </location>
</feature>
<feature type="region of interest" description="Disordered" evidence="1">
    <location>
        <begin position="223"/>
        <end position="247"/>
    </location>
</feature>
<gene>
    <name evidence="3" type="ORF">GCM10009727_72000</name>
</gene>
<dbReference type="Proteomes" id="UP001501020">
    <property type="component" value="Unassembled WGS sequence"/>
</dbReference>
<keyword evidence="4" id="KW-1185">Reference proteome</keyword>
<evidence type="ECO:0000313" key="4">
    <source>
        <dbReference type="Proteomes" id="UP001501020"/>
    </source>
</evidence>
<accession>A0ABN3ADK6</accession>
<feature type="transmembrane region" description="Helical" evidence="2">
    <location>
        <begin position="89"/>
        <end position="109"/>
    </location>
</feature>
<evidence type="ECO:0008006" key="5">
    <source>
        <dbReference type="Google" id="ProtNLM"/>
    </source>
</evidence>
<feature type="transmembrane region" description="Helical" evidence="2">
    <location>
        <begin position="14"/>
        <end position="35"/>
    </location>
</feature>
<feature type="compositionally biased region" description="Basic and acidic residues" evidence="1">
    <location>
        <begin position="233"/>
        <end position="247"/>
    </location>
</feature>
<evidence type="ECO:0000256" key="2">
    <source>
        <dbReference type="SAM" id="Phobius"/>
    </source>
</evidence>
<sequence>MHGPPRRSASTRRWARVGITAQVIFVASWLAAASWQGPRYRVLAHSISEMYARTAPHPTFLLIVFTLCDAATILFTLRSVWPALCPGGWAATVGSVLLALSVAGLGNLLSPFERVACRMADPGCTTARMISNSGGKLDNALTSIGLLVLVLAGFFLAHAMRRIPGWQPWAWPARGTAVLFLTLGAASVMDPGLSGLFERLFAATGAAAIAALAVGILRRSRDMGGPETGPPGEDCKALAEAPRLDQW</sequence>
<keyword evidence="2" id="KW-0472">Membrane</keyword>
<comment type="caution">
    <text evidence="3">The sequence shown here is derived from an EMBL/GenBank/DDBJ whole genome shotgun (WGS) entry which is preliminary data.</text>
</comment>
<feature type="transmembrane region" description="Helical" evidence="2">
    <location>
        <begin position="55"/>
        <end position="77"/>
    </location>
</feature>
<reference evidence="3 4" key="1">
    <citation type="journal article" date="2019" name="Int. J. Syst. Evol. Microbiol.">
        <title>The Global Catalogue of Microorganisms (GCM) 10K type strain sequencing project: providing services to taxonomists for standard genome sequencing and annotation.</title>
        <authorList>
            <consortium name="The Broad Institute Genomics Platform"/>
            <consortium name="The Broad Institute Genome Sequencing Center for Infectious Disease"/>
            <person name="Wu L."/>
            <person name="Ma J."/>
        </authorList>
    </citation>
    <scope>NUCLEOTIDE SEQUENCE [LARGE SCALE GENOMIC DNA]</scope>
    <source>
        <strain evidence="3 4">JCM 13850</strain>
    </source>
</reference>
<keyword evidence="2" id="KW-0812">Transmembrane</keyword>
<protein>
    <recommendedName>
        <fullName evidence="5">DUF998 domain-containing protein</fullName>
    </recommendedName>
</protein>
<proteinExistence type="predicted"/>
<evidence type="ECO:0000256" key="1">
    <source>
        <dbReference type="SAM" id="MobiDB-lite"/>
    </source>
</evidence>
<feature type="transmembrane region" description="Helical" evidence="2">
    <location>
        <begin position="140"/>
        <end position="157"/>
    </location>
</feature>
<evidence type="ECO:0000313" key="3">
    <source>
        <dbReference type="EMBL" id="GAA2159780.1"/>
    </source>
</evidence>
<name>A0ABN3ADK6_9ACTN</name>